<reference evidence="2 3" key="1">
    <citation type="submission" date="2013-03" db="EMBL/GenBank/DDBJ databases">
        <title>The Genome Sequence of Phialophora europaea CBS 101466.</title>
        <authorList>
            <consortium name="The Broad Institute Genomics Platform"/>
            <person name="Cuomo C."/>
            <person name="de Hoog S."/>
            <person name="Gorbushina A."/>
            <person name="Walker B."/>
            <person name="Young S.K."/>
            <person name="Zeng Q."/>
            <person name="Gargeya S."/>
            <person name="Fitzgerald M."/>
            <person name="Haas B."/>
            <person name="Abouelleil A."/>
            <person name="Allen A.W."/>
            <person name="Alvarado L."/>
            <person name="Arachchi H.M."/>
            <person name="Berlin A.M."/>
            <person name="Chapman S.B."/>
            <person name="Gainer-Dewar J."/>
            <person name="Goldberg J."/>
            <person name="Griggs A."/>
            <person name="Gujja S."/>
            <person name="Hansen M."/>
            <person name="Howarth C."/>
            <person name="Imamovic A."/>
            <person name="Ireland A."/>
            <person name="Larimer J."/>
            <person name="McCowan C."/>
            <person name="Murphy C."/>
            <person name="Pearson M."/>
            <person name="Poon T.W."/>
            <person name="Priest M."/>
            <person name="Roberts A."/>
            <person name="Saif S."/>
            <person name="Shea T."/>
            <person name="Sisk P."/>
            <person name="Sykes S."/>
            <person name="Wortman J."/>
            <person name="Nusbaum C."/>
            <person name="Birren B."/>
        </authorList>
    </citation>
    <scope>NUCLEOTIDE SEQUENCE [LARGE SCALE GENOMIC DNA]</scope>
    <source>
        <strain evidence="2 3">CBS 101466</strain>
    </source>
</reference>
<dbReference type="HOGENOM" id="CLU_051715_1_0_1"/>
<accession>W2RZL9</accession>
<gene>
    <name evidence="2" type="ORF">HMPREF1541_03074</name>
</gene>
<dbReference type="Pfam" id="PF12697">
    <property type="entry name" value="Abhydrolase_6"/>
    <property type="match status" value="1"/>
</dbReference>
<dbReference type="AlphaFoldDB" id="W2RZL9"/>
<dbReference type="Gene3D" id="3.40.50.1820">
    <property type="entry name" value="alpha/beta hydrolase"/>
    <property type="match status" value="1"/>
</dbReference>
<keyword evidence="3" id="KW-1185">Reference proteome</keyword>
<sequence length="350" mass="39090">MLRLIWNWWVDAVKGFFNLRFRRPVPKYHPLPDTVSRTFVATTDGEQLEFLVCRPQHAGQHPPVLLMHGAFGHASVWLNWMTYLHDNGYGGTTYAISVRGHGASYSPSSYFRMLLLTTQHDVANDVLAAFQAVKEAEGTEPVLIAHSSGTITYQELLSRGTIATPALGLIGGVPHFGITPMFENWAGFDRWMKTRLLLHLGHPKSNISTVKLLHRAFFGPDQPLEATVEFAKWAADSEAMRWPLSSTGTKRNGQFEWLDCRDVVASIAPRHSTSDSILIVSGTADRLMRGTSERLAAEYRTAMAERINNSGSKATTGVRLVEIDRSGHHVQNDVHWQCAAKELLSFLEQV</sequence>
<dbReference type="GeneID" id="19970413"/>
<dbReference type="InterPro" id="IPR050228">
    <property type="entry name" value="Carboxylesterase_BioH"/>
</dbReference>
<dbReference type="InterPro" id="IPR029058">
    <property type="entry name" value="AB_hydrolase_fold"/>
</dbReference>
<evidence type="ECO:0000259" key="1">
    <source>
        <dbReference type="Pfam" id="PF12697"/>
    </source>
</evidence>
<dbReference type="EMBL" id="KB822719">
    <property type="protein sequence ID" value="ETN41139.1"/>
    <property type="molecule type" value="Genomic_DNA"/>
</dbReference>
<dbReference type="PANTHER" id="PTHR43194">
    <property type="entry name" value="HYDROLASE ALPHA/BETA FOLD FAMILY"/>
    <property type="match status" value="1"/>
</dbReference>
<feature type="domain" description="AB hydrolase-1" evidence="1">
    <location>
        <begin position="64"/>
        <end position="331"/>
    </location>
</feature>
<dbReference type="RefSeq" id="XP_008715648.1">
    <property type="nucleotide sequence ID" value="XM_008717426.1"/>
</dbReference>
<evidence type="ECO:0000313" key="2">
    <source>
        <dbReference type="EMBL" id="ETN41139.1"/>
    </source>
</evidence>
<organism evidence="2 3">
    <name type="scientific">Cyphellophora europaea (strain CBS 101466)</name>
    <name type="common">Phialophora europaea</name>
    <dbReference type="NCBI Taxonomy" id="1220924"/>
    <lineage>
        <taxon>Eukaryota</taxon>
        <taxon>Fungi</taxon>
        <taxon>Dikarya</taxon>
        <taxon>Ascomycota</taxon>
        <taxon>Pezizomycotina</taxon>
        <taxon>Eurotiomycetes</taxon>
        <taxon>Chaetothyriomycetidae</taxon>
        <taxon>Chaetothyriales</taxon>
        <taxon>Cyphellophoraceae</taxon>
        <taxon>Cyphellophora</taxon>
    </lineage>
</organism>
<name>W2RZL9_CYPE1</name>
<protein>
    <recommendedName>
        <fullName evidence="1">AB hydrolase-1 domain-containing protein</fullName>
    </recommendedName>
</protein>
<dbReference type="SUPFAM" id="SSF53474">
    <property type="entry name" value="alpha/beta-Hydrolases"/>
    <property type="match status" value="1"/>
</dbReference>
<evidence type="ECO:0000313" key="3">
    <source>
        <dbReference type="Proteomes" id="UP000030752"/>
    </source>
</evidence>
<dbReference type="OrthoDB" id="8119704at2759"/>
<proteinExistence type="predicted"/>
<dbReference type="STRING" id="1220924.W2RZL9"/>
<dbReference type="InterPro" id="IPR000073">
    <property type="entry name" value="AB_hydrolase_1"/>
</dbReference>
<dbReference type="eggNOG" id="ENOG502QTPE">
    <property type="taxonomic scope" value="Eukaryota"/>
</dbReference>
<dbReference type="PANTHER" id="PTHR43194:SF2">
    <property type="entry name" value="PEROXISOMAL MEMBRANE PROTEIN LPX1"/>
    <property type="match status" value="1"/>
</dbReference>
<dbReference type="VEuPathDB" id="FungiDB:HMPREF1541_03074"/>
<dbReference type="Proteomes" id="UP000030752">
    <property type="component" value="Unassembled WGS sequence"/>
</dbReference>
<dbReference type="InParanoid" id="W2RZL9"/>